<evidence type="ECO:0000256" key="1">
    <source>
        <dbReference type="ARBA" id="ARBA00005417"/>
    </source>
</evidence>
<protein>
    <submittedName>
        <fullName evidence="4">ABC transporter ATP-binding protein</fullName>
    </submittedName>
</protein>
<dbReference type="GO" id="GO:0005524">
    <property type="term" value="F:ATP binding"/>
    <property type="evidence" value="ECO:0007669"/>
    <property type="project" value="UniProtKB-KW"/>
</dbReference>
<sequence length="127" mass="14451">RDKRPRELSGGMRQRVALARALVTDPRILLMDEPFSALDAITRDEMGLALGRIWDTTHKTAIFITHSIREAVFLSDRILVMGRRPSRIVEDIRVPFPRPRDPAMEADPAFNELCLHLKAQIHRTSAA</sequence>
<comment type="caution">
    <text evidence="4">The sequence shown here is derived from an EMBL/GenBank/DDBJ whole genome shotgun (WGS) entry which is preliminary data.</text>
</comment>
<dbReference type="InterPro" id="IPR027417">
    <property type="entry name" value="P-loop_NTPase"/>
</dbReference>
<gene>
    <name evidence="4" type="ORF">JCR33_21350</name>
</gene>
<evidence type="ECO:0000256" key="2">
    <source>
        <dbReference type="ARBA" id="ARBA00022448"/>
    </source>
</evidence>
<dbReference type="Proteomes" id="UP000609531">
    <property type="component" value="Unassembled WGS sequence"/>
</dbReference>
<dbReference type="PANTHER" id="PTHR42788">
    <property type="entry name" value="TAURINE IMPORT ATP-BINDING PROTEIN-RELATED"/>
    <property type="match status" value="1"/>
</dbReference>
<feature type="domain" description="ABC transporter" evidence="3">
    <location>
        <begin position="3"/>
        <end position="35"/>
    </location>
</feature>
<keyword evidence="2" id="KW-0813">Transport</keyword>
<keyword evidence="4" id="KW-0547">Nucleotide-binding</keyword>
<feature type="non-terminal residue" evidence="4">
    <location>
        <position position="1"/>
    </location>
</feature>
<evidence type="ECO:0000313" key="4">
    <source>
        <dbReference type="EMBL" id="MBJ3778260.1"/>
    </source>
</evidence>
<dbReference type="GO" id="GO:0016887">
    <property type="term" value="F:ATP hydrolysis activity"/>
    <property type="evidence" value="ECO:0007669"/>
    <property type="project" value="InterPro"/>
</dbReference>
<dbReference type="InterPro" id="IPR003439">
    <property type="entry name" value="ABC_transporter-like_ATP-bd"/>
</dbReference>
<dbReference type="Gene3D" id="3.40.50.300">
    <property type="entry name" value="P-loop containing nucleotide triphosphate hydrolases"/>
    <property type="match status" value="1"/>
</dbReference>
<dbReference type="EMBL" id="JAEKJA010000024">
    <property type="protein sequence ID" value="MBJ3778260.1"/>
    <property type="molecule type" value="Genomic_DNA"/>
</dbReference>
<evidence type="ECO:0000313" key="5">
    <source>
        <dbReference type="Proteomes" id="UP000609531"/>
    </source>
</evidence>
<proteinExistence type="inferred from homology"/>
<reference evidence="4" key="1">
    <citation type="submission" date="2020-12" db="EMBL/GenBank/DDBJ databases">
        <title>Bacterial taxonomy.</title>
        <authorList>
            <person name="Pan X."/>
        </authorList>
    </citation>
    <scope>NUCLEOTIDE SEQUENCE</scope>
    <source>
        <strain evidence="4">B2012</strain>
    </source>
</reference>
<dbReference type="RefSeq" id="WP_198884159.1">
    <property type="nucleotide sequence ID" value="NZ_JAEKJA010000024.1"/>
</dbReference>
<accession>A0A934IUG7</accession>
<dbReference type="PANTHER" id="PTHR42788:SF13">
    <property type="entry name" value="ALIPHATIC SULFONATES IMPORT ATP-BINDING PROTEIN SSUB"/>
    <property type="match status" value="1"/>
</dbReference>
<dbReference type="Pfam" id="PF00005">
    <property type="entry name" value="ABC_tran"/>
    <property type="match status" value="1"/>
</dbReference>
<keyword evidence="4" id="KW-0067">ATP-binding</keyword>
<keyword evidence="5" id="KW-1185">Reference proteome</keyword>
<dbReference type="SUPFAM" id="SSF52540">
    <property type="entry name" value="P-loop containing nucleoside triphosphate hydrolases"/>
    <property type="match status" value="1"/>
</dbReference>
<evidence type="ECO:0000259" key="3">
    <source>
        <dbReference type="Pfam" id="PF00005"/>
    </source>
</evidence>
<dbReference type="AlphaFoldDB" id="A0A934IUG7"/>
<organism evidence="4 5">
    <name type="scientific">Acuticoccus mangrovi</name>
    <dbReference type="NCBI Taxonomy" id="2796142"/>
    <lineage>
        <taxon>Bacteria</taxon>
        <taxon>Pseudomonadati</taxon>
        <taxon>Pseudomonadota</taxon>
        <taxon>Alphaproteobacteria</taxon>
        <taxon>Hyphomicrobiales</taxon>
        <taxon>Amorphaceae</taxon>
        <taxon>Acuticoccus</taxon>
    </lineage>
</organism>
<dbReference type="InterPro" id="IPR050166">
    <property type="entry name" value="ABC_transporter_ATP-bind"/>
</dbReference>
<name>A0A934IUG7_9HYPH</name>
<comment type="similarity">
    <text evidence="1">Belongs to the ABC transporter superfamily.</text>
</comment>